<reference evidence="2 3" key="2">
    <citation type="submission" date="2024-06" db="EMBL/GenBank/DDBJ databases">
        <title>Thioclava kandeliae sp. nov. from a rhizosphere soil sample of Kandelia candel in a mangrove.</title>
        <authorList>
            <person name="Mu T."/>
        </authorList>
    </citation>
    <scope>NUCLEOTIDE SEQUENCE [LARGE SCALE GENOMIC DNA]</scope>
    <source>
        <strain evidence="2 3">CPCC 100088</strain>
    </source>
</reference>
<accession>A0ABV1SIT0</accession>
<sequence length="644" mass="70696">MKTTQHAHIASHEEHLGGAYPSAIHRKGRQGETGLSLASANAAMNGISLKSYCRDFDIGYQDLLNGQSSAVRKLARLTETPVDALLWHTPRNHADGTVSLCGTNLPEGMLTKGGLQICPVCLLQDESIGGPNARRIRSHWHLAALRRCHVHNVLFETITINGRSSDAQEGLQAWLPSDIAPAIDGHKALEDHILGHLSGTRHRPLDTPLHVVIAFSEALGALQMDLRPSVVVRPDPNDLIKAGAAGFSILSQGDGAIVEAMRVATASARETSKYGSILQPVLRCLHASQKDPAFDGFRSLVRKFICDNFYIPESTSLLGEKTGQSRVYTASKASHETGFSISLINRELIKRNIRDKKSPNNRSSRQLVVSRELMDEIVTTIGGLSNITVTRHFLGLERFVMEQLEDSGILPSHFGSDGGLPMYHFQIVETYLQNLQDRSERSACIGPCWISLHDAARTFACPTSWLINGALSGTLSLTKVAKNCFHSRDFYLLRDEIQSRLQDSPPPDVSLPDAARMLGLTTTLLRDLIAVGALEKAARNGAPEPYIPSGEVERFDRDYVFLRGLNGPRQAQFVELRAHLQKSGCPPLQGPRGATAHYPRRHILQLAQRPEGDALTRILMAENLGPRRSQSVRVNYGHRSESAA</sequence>
<dbReference type="Proteomes" id="UP001438953">
    <property type="component" value="Unassembled WGS sequence"/>
</dbReference>
<protein>
    <submittedName>
        <fullName evidence="2">TniQ family protein</fullName>
    </submittedName>
</protein>
<evidence type="ECO:0000313" key="3">
    <source>
        <dbReference type="Proteomes" id="UP001438953"/>
    </source>
</evidence>
<gene>
    <name evidence="2" type="ORF">VSX56_13610</name>
</gene>
<name>A0ABV1SIT0_9RHOB</name>
<reference evidence="2 3" key="1">
    <citation type="submission" date="2024-01" db="EMBL/GenBank/DDBJ databases">
        <authorList>
            <person name="Deng Y."/>
            <person name="Su J."/>
        </authorList>
    </citation>
    <scope>NUCLEOTIDE SEQUENCE [LARGE SCALE GENOMIC DNA]</scope>
    <source>
        <strain evidence="2 3">CPCC 100088</strain>
    </source>
</reference>
<evidence type="ECO:0000313" key="2">
    <source>
        <dbReference type="EMBL" id="MER5172809.1"/>
    </source>
</evidence>
<dbReference type="RefSeq" id="WP_350937851.1">
    <property type="nucleotide sequence ID" value="NZ_JAYWLC010000011.1"/>
</dbReference>
<dbReference type="Pfam" id="PF06527">
    <property type="entry name" value="TniQ"/>
    <property type="match status" value="1"/>
</dbReference>
<evidence type="ECO:0000259" key="1">
    <source>
        <dbReference type="Pfam" id="PF06527"/>
    </source>
</evidence>
<keyword evidence="3" id="KW-1185">Reference proteome</keyword>
<feature type="domain" description="TniQ" evidence="1">
    <location>
        <begin position="29"/>
        <end position="153"/>
    </location>
</feature>
<proteinExistence type="predicted"/>
<organism evidence="2 3">
    <name type="scientific">Thioclava kandeliae</name>
    <dbReference type="NCBI Taxonomy" id="3070818"/>
    <lineage>
        <taxon>Bacteria</taxon>
        <taxon>Pseudomonadati</taxon>
        <taxon>Pseudomonadota</taxon>
        <taxon>Alphaproteobacteria</taxon>
        <taxon>Rhodobacterales</taxon>
        <taxon>Paracoccaceae</taxon>
        <taxon>Thioclava</taxon>
    </lineage>
</organism>
<comment type="caution">
    <text evidence="2">The sequence shown here is derived from an EMBL/GenBank/DDBJ whole genome shotgun (WGS) entry which is preliminary data.</text>
</comment>
<dbReference type="EMBL" id="JAYWLC010000011">
    <property type="protein sequence ID" value="MER5172809.1"/>
    <property type="molecule type" value="Genomic_DNA"/>
</dbReference>
<dbReference type="InterPro" id="IPR009492">
    <property type="entry name" value="TniQ"/>
</dbReference>